<accession>A0AAX3FQ28</accession>
<evidence type="ECO:0000313" key="1">
    <source>
        <dbReference type="EMBL" id="VEF72613.1"/>
    </source>
</evidence>
<dbReference type="Proteomes" id="UP000277437">
    <property type="component" value="Chromosome"/>
</dbReference>
<dbReference type="RefSeq" id="WP_106697829.1">
    <property type="nucleotide sequence ID" value="NZ_CP118137.1"/>
</dbReference>
<evidence type="ECO:0000313" key="2">
    <source>
        <dbReference type="Proteomes" id="UP000277437"/>
    </source>
</evidence>
<name>A0AAX3FQ28_9PSED</name>
<proteinExistence type="predicted"/>
<gene>
    <name evidence="1" type="ORF">NCTC7357_00849</name>
</gene>
<organism evidence="1 2">
    <name type="scientific">Pseudomonas chlororaphis</name>
    <dbReference type="NCBI Taxonomy" id="587753"/>
    <lineage>
        <taxon>Bacteria</taxon>
        <taxon>Pseudomonadati</taxon>
        <taxon>Pseudomonadota</taxon>
        <taxon>Gammaproteobacteria</taxon>
        <taxon>Pseudomonadales</taxon>
        <taxon>Pseudomonadaceae</taxon>
        <taxon>Pseudomonas</taxon>
    </lineage>
</organism>
<dbReference type="AlphaFoldDB" id="A0AAX3FQ28"/>
<dbReference type="EMBL" id="LR134334">
    <property type="protein sequence ID" value="VEF72613.1"/>
    <property type="molecule type" value="Genomic_DNA"/>
</dbReference>
<reference evidence="1 2" key="1">
    <citation type="submission" date="2018-12" db="EMBL/GenBank/DDBJ databases">
        <authorList>
            <consortium name="Pathogen Informatics"/>
        </authorList>
    </citation>
    <scope>NUCLEOTIDE SEQUENCE [LARGE SCALE GENOMIC DNA]</scope>
    <source>
        <strain evidence="1 2">NCTC7357</strain>
    </source>
</reference>
<sequence>MTQYQQPSFLKGTFAWTYLGYFFAERPPIDLLAPTVLSSADPWLIVAAVLEHAKRTNHSHIPRMSAYCEFNGGQGFEIAAMQLIGDAGRETDLSILQAALEYGSDSTRAHAANAASMTGRLWLVPFMLEAWKCVTSRDHHEIIGNAISLLLEAPGGLIAQHAGSYNLDPNILTRLKNPEMLEMTKQRIAKQTATDFEMQVLTRFDELRKQFDEHTVLWEGEPFSVSRLAKKMYALVSDPAAGPLHGLFIPMRHKFEATTGINCSGCYRNGVLQPLNATAILEVFLDSNASTQYEDGVRYFFSHRIPE</sequence>
<protein>
    <submittedName>
        <fullName evidence="1">Uncharacterized protein</fullName>
    </submittedName>
</protein>